<sequence>MTSVADLLDLWPPDDVAAALHETPEAVRRWRLARAVPESRARDLVEFAIVRGRRGDVARIAAEAEPHYANVAAVLRGLGATTSDDPIARILDEARPYRLPDADPVARTRAARAEWDGRGEAADRIRSGGRL</sequence>
<comment type="caution">
    <text evidence="1">The sequence shown here is derived from an EMBL/GenBank/DDBJ whole genome shotgun (WGS) entry which is preliminary data.</text>
</comment>
<organism evidence="1 2">
    <name type="scientific">Enterovirga rhinocerotis</name>
    <dbReference type="NCBI Taxonomy" id="1339210"/>
    <lineage>
        <taxon>Bacteria</taxon>
        <taxon>Pseudomonadati</taxon>
        <taxon>Pseudomonadota</taxon>
        <taxon>Alphaproteobacteria</taxon>
        <taxon>Hyphomicrobiales</taxon>
        <taxon>Methylobacteriaceae</taxon>
        <taxon>Enterovirga</taxon>
    </lineage>
</organism>
<evidence type="ECO:0000313" key="1">
    <source>
        <dbReference type="EMBL" id="TDR89822.1"/>
    </source>
</evidence>
<dbReference type="EMBL" id="SNZR01000013">
    <property type="protein sequence ID" value="TDR89822.1"/>
    <property type="molecule type" value="Genomic_DNA"/>
</dbReference>
<dbReference type="Proteomes" id="UP000295122">
    <property type="component" value="Unassembled WGS sequence"/>
</dbReference>
<protein>
    <submittedName>
        <fullName evidence="1">Uncharacterized protein</fullName>
    </submittedName>
</protein>
<name>A0A4R7BX85_9HYPH</name>
<accession>A0A4R7BX85</accession>
<dbReference type="AlphaFoldDB" id="A0A4R7BX85"/>
<keyword evidence="2" id="KW-1185">Reference proteome</keyword>
<gene>
    <name evidence="1" type="ORF">EV668_2658</name>
</gene>
<evidence type="ECO:0000313" key="2">
    <source>
        <dbReference type="Proteomes" id="UP000295122"/>
    </source>
</evidence>
<proteinExistence type="predicted"/>
<reference evidence="1 2" key="1">
    <citation type="submission" date="2019-03" db="EMBL/GenBank/DDBJ databases">
        <title>Genomic Encyclopedia of Type Strains, Phase IV (KMG-IV): sequencing the most valuable type-strain genomes for metagenomic binning, comparative biology and taxonomic classification.</title>
        <authorList>
            <person name="Goeker M."/>
        </authorList>
    </citation>
    <scope>NUCLEOTIDE SEQUENCE [LARGE SCALE GENOMIC DNA]</scope>
    <source>
        <strain evidence="1 2">DSM 25903</strain>
    </source>
</reference>